<feature type="region of interest" description="Disordered" evidence="1">
    <location>
        <begin position="20"/>
        <end position="51"/>
    </location>
</feature>
<feature type="compositionally biased region" description="Basic and acidic residues" evidence="1">
    <location>
        <begin position="41"/>
        <end position="51"/>
    </location>
</feature>
<comment type="caution">
    <text evidence="2">The sequence shown here is derived from an EMBL/GenBank/DDBJ whole genome shotgun (WGS) entry which is preliminary data.</text>
</comment>
<evidence type="ECO:0000313" key="2">
    <source>
        <dbReference type="EMBL" id="CAL4084971.1"/>
    </source>
</evidence>
<sequence>MAETETETFEKILKKVTSEYISSSENDAPKQPTSTKGKGKKDKDKSKDRVISKDKSTHVICKGVPELLLVVMKEMYKNILETQNIAFKNERDYLKTELTKRDVKINELVNKLQNVQTQIDNNLQYSRCSNLKLLGVEQGENEDTNQIIKDIANSLGVTIEDKDISYSYRLKDKTEYDIECNESKFNDEENNDSNQNETSIDNIVNGDHIKEEVLEVSDKIINQNEKYMNGNENATKTKEVSIDDNDKDILNYVEEEASDKKVNNDEMLEVIIEDEDEVEVFAKNYSDINNCDENEKSMKKECDNNSPSNDENKNTNAGSGSDLELDKESS</sequence>
<name>A0AAV2QGZ9_MEGNR</name>
<keyword evidence="3" id="KW-1185">Reference proteome</keyword>
<dbReference type="EMBL" id="CAXKWB010006913">
    <property type="protein sequence ID" value="CAL4084971.1"/>
    <property type="molecule type" value="Genomic_DNA"/>
</dbReference>
<protein>
    <submittedName>
        <fullName evidence="2">Uncharacterized protein</fullName>
    </submittedName>
</protein>
<feature type="compositionally biased region" description="Basic and acidic residues" evidence="1">
    <location>
        <begin position="293"/>
        <end position="303"/>
    </location>
</feature>
<feature type="non-terminal residue" evidence="2">
    <location>
        <position position="330"/>
    </location>
</feature>
<reference evidence="2 3" key="1">
    <citation type="submission" date="2024-05" db="EMBL/GenBank/DDBJ databases">
        <authorList>
            <person name="Wallberg A."/>
        </authorList>
    </citation>
    <scope>NUCLEOTIDE SEQUENCE [LARGE SCALE GENOMIC DNA]</scope>
</reference>
<feature type="compositionally biased region" description="Polar residues" evidence="1">
    <location>
        <begin position="304"/>
        <end position="319"/>
    </location>
</feature>
<evidence type="ECO:0000256" key="1">
    <source>
        <dbReference type="SAM" id="MobiDB-lite"/>
    </source>
</evidence>
<feature type="region of interest" description="Disordered" evidence="1">
    <location>
        <begin position="289"/>
        <end position="330"/>
    </location>
</feature>
<accession>A0AAV2QGZ9</accession>
<evidence type="ECO:0000313" key="3">
    <source>
        <dbReference type="Proteomes" id="UP001497623"/>
    </source>
</evidence>
<dbReference type="AlphaFoldDB" id="A0AAV2QGZ9"/>
<organism evidence="2 3">
    <name type="scientific">Meganyctiphanes norvegica</name>
    <name type="common">Northern krill</name>
    <name type="synonym">Thysanopoda norvegica</name>
    <dbReference type="NCBI Taxonomy" id="48144"/>
    <lineage>
        <taxon>Eukaryota</taxon>
        <taxon>Metazoa</taxon>
        <taxon>Ecdysozoa</taxon>
        <taxon>Arthropoda</taxon>
        <taxon>Crustacea</taxon>
        <taxon>Multicrustacea</taxon>
        <taxon>Malacostraca</taxon>
        <taxon>Eumalacostraca</taxon>
        <taxon>Eucarida</taxon>
        <taxon>Euphausiacea</taxon>
        <taxon>Euphausiidae</taxon>
        <taxon>Meganyctiphanes</taxon>
    </lineage>
</organism>
<dbReference type="Proteomes" id="UP001497623">
    <property type="component" value="Unassembled WGS sequence"/>
</dbReference>
<proteinExistence type="predicted"/>
<gene>
    <name evidence="2" type="ORF">MNOR_LOCUS12572</name>
</gene>